<evidence type="ECO:0000256" key="1">
    <source>
        <dbReference type="ARBA" id="ARBA00009176"/>
    </source>
</evidence>
<keyword evidence="4" id="KW-0732">Signal</keyword>
<dbReference type="InterPro" id="IPR001910">
    <property type="entry name" value="Inosine/uridine_hydrolase_dom"/>
</dbReference>
<name>A0A6U6KCL2_9DINO</name>
<keyword evidence="3" id="KW-0326">Glycosidase</keyword>
<evidence type="ECO:0000313" key="6">
    <source>
        <dbReference type="EMBL" id="CAD9540537.1"/>
    </source>
</evidence>
<comment type="similarity">
    <text evidence="1">Belongs to the IUNH family.</text>
</comment>
<feature type="signal peptide" evidence="4">
    <location>
        <begin position="1"/>
        <end position="15"/>
    </location>
</feature>
<protein>
    <recommendedName>
        <fullName evidence="5">Inosine/uridine-preferring nucleoside hydrolase domain-containing protein</fullName>
    </recommendedName>
</protein>
<dbReference type="AlphaFoldDB" id="A0A6U6KCL2"/>
<feature type="chain" id="PRO_5030160514" description="Inosine/uridine-preferring nucleoside hydrolase domain-containing protein" evidence="4">
    <location>
        <begin position="16"/>
        <end position="442"/>
    </location>
</feature>
<dbReference type="PANTHER" id="PTHR12304">
    <property type="entry name" value="INOSINE-URIDINE PREFERRING NUCLEOSIDE HYDROLASE"/>
    <property type="match status" value="1"/>
</dbReference>
<feature type="domain" description="Inosine/uridine-preferring nucleoside hydrolase" evidence="5">
    <location>
        <begin position="54"/>
        <end position="338"/>
    </location>
</feature>
<evidence type="ECO:0000256" key="4">
    <source>
        <dbReference type="SAM" id="SignalP"/>
    </source>
</evidence>
<dbReference type="PANTHER" id="PTHR12304:SF46">
    <property type="entry name" value="INOSINE-ADENOSINE-GUANOSINE-NUCLEOSIDE HYDROLASE"/>
    <property type="match status" value="1"/>
</dbReference>
<dbReference type="InterPro" id="IPR036452">
    <property type="entry name" value="Ribo_hydro-like"/>
</dbReference>
<dbReference type="SUPFAM" id="SSF53590">
    <property type="entry name" value="Nucleoside hydrolase"/>
    <property type="match status" value="1"/>
</dbReference>
<evidence type="ECO:0000256" key="3">
    <source>
        <dbReference type="ARBA" id="ARBA00023295"/>
    </source>
</evidence>
<dbReference type="InterPro" id="IPR023186">
    <property type="entry name" value="IUNH"/>
</dbReference>
<organism evidence="6">
    <name type="scientific">Zooxanthella nutricula</name>
    <dbReference type="NCBI Taxonomy" id="1333877"/>
    <lineage>
        <taxon>Eukaryota</taxon>
        <taxon>Sar</taxon>
        <taxon>Alveolata</taxon>
        <taxon>Dinophyceae</taxon>
        <taxon>Peridiniales</taxon>
        <taxon>Peridiniales incertae sedis</taxon>
        <taxon>Zooxanthella</taxon>
    </lineage>
</organism>
<dbReference type="GO" id="GO:0006152">
    <property type="term" value="P:purine nucleoside catabolic process"/>
    <property type="evidence" value="ECO:0007669"/>
    <property type="project" value="TreeGrafter"/>
</dbReference>
<dbReference type="Gene3D" id="3.90.245.10">
    <property type="entry name" value="Ribonucleoside hydrolase-like"/>
    <property type="match status" value="1"/>
</dbReference>
<dbReference type="Pfam" id="PF01156">
    <property type="entry name" value="IU_nuc_hydro"/>
    <property type="match status" value="1"/>
</dbReference>
<dbReference type="GO" id="GO:0008477">
    <property type="term" value="F:purine nucleosidase activity"/>
    <property type="evidence" value="ECO:0007669"/>
    <property type="project" value="TreeGrafter"/>
</dbReference>
<proteinExistence type="inferred from homology"/>
<sequence>MLYTGLLLGLTCAAASPTGSTQEAPCAECAAHPDASSLLQVARAPACDKSPLPLIFDNDANYDDILAFLYVARSPLFDLKAVTVSAIGFATPQGGAPSMAAIAALVGKPDVPVAFGHGQSLSPKAGFPLEWRQQRDEFIEQMYVTKYDRLRPDTVLAMTSASISGLLAPDLILKVLRESPCPVAVLATGGATNLAVAFARDPSVAGKLKTVFMMGTNYGVPGTNNVYDWQLKMNGHRGACPELGSTLESMSNMQRGDRVGCLGVNMTTQGSTEWNVFLDAFAWRSVMSHLKSSPASVRVLAANASLNMPVEADTFDAFADALADPRLRLFTKELAKRFLGAGEARWWDAELAVLLADEVGGARERCGPVVSAEECLCANWADDRRTSVSLVWRSSLAEGEVNPYGSVYDDANADAPPVSYCLRSNPDRMWEQYWPVVNGTSA</sequence>
<dbReference type="EMBL" id="HBGW01024658">
    <property type="protein sequence ID" value="CAD9540537.1"/>
    <property type="molecule type" value="Transcribed_RNA"/>
</dbReference>
<evidence type="ECO:0000256" key="2">
    <source>
        <dbReference type="ARBA" id="ARBA00022801"/>
    </source>
</evidence>
<accession>A0A6U6KCL2</accession>
<keyword evidence="2" id="KW-0378">Hydrolase</keyword>
<gene>
    <name evidence="6" type="ORF">BRAN1462_LOCUS15629</name>
</gene>
<evidence type="ECO:0000259" key="5">
    <source>
        <dbReference type="Pfam" id="PF01156"/>
    </source>
</evidence>
<dbReference type="GO" id="GO:0005829">
    <property type="term" value="C:cytosol"/>
    <property type="evidence" value="ECO:0007669"/>
    <property type="project" value="TreeGrafter"/>
</dbReference>
<reference evidence="6" key="1">
    <citation type="submission" date="2021-01" db="EMBL/GenBank/DDBJ databases">
        <authorList>
            <person name="Corre E."/>
            <person name="Pelletier E."/>
            <person name="Niang G."/>
            <person name="Scheremetjew M."/>
            <person name="Finn R."/>
            <person name="Kale V."/>
            <person name="Holt S."/>
            <person name="Cochrane G."/>
            <person name="Meng A."/>
            <person name="Brown T."/>
            <person name="Cohen L."/>
        </authorList>
    </citation>
    <scope>NUCLEOTIDE SEQUENCE</scope>
    <source>
        <strain evidence="6">RCC3387</strain>
    </source>
</reference>